<reference evidence="1 2" key="1">
    <citation type="submission" date="2018-08" db="EMBL/GenBank/DDBJ databases">
        <title>Flavobacterium tibetense sp. nov., isolated from a wetland YonghuCo on Tibetan Plateau.</title>
        <authorList>
            <person name="Phurbu D."/>
            <person name="Lu H."/>
            <person name="Xing P."/>
        </authorList>
    </citation>
    <scope>NUCLEOTIDE SEQUENCE [LARGE SCALE GENOMIC DNA]</scope>
    <source>
        <strain evidence="1 2">DJC</strain>
    </source>
</reference>
<organism evidence="1 2">
    <name type="scientific">Pseudotabrizicola alkalilacus</name>
    <dbReference type="NCBI Taxonomy" id="2305252"/>
    <lineage>
        <taxon>Bacteria</taxon>
        <taxon>Pseudomonadati</taxon>
        <taxon>Pseudomonadota</taxon>
        <taxon>Alphaproteobacteria</taxon>
        <taxon>Rhodobacterales</taxon>
        <taxon>Paracoccaceae</taxon>
        <taxon>Pseudotabrizicola</taxon>
    </lineage>
</organism>
<dbReference type="InterPro" id="IPR027417">
    <property type="entry name" value="P-loop_NTPase"/>
</dbReference>
<dbReference type="RefSeq" id="WP_118150535.1">
    <property type="nucleotide sequence ID" value="NZ_QWEY01000002.1"/>
</dbReference>
<keyword evidence="1" id="KW-0808">Transferase</keyword>
<keyword evidence="2" id="KW-1185">Reference proteome</keyword>
<evidence type="ECO:0000313" key="2">
    <source>
        <dbReference type="Proteomes" id="UP000284547"/>
    </source>
</evidence>
<dbReference type="Proteomes" id="UP000284547">
    <property type="component" value="Unassembled WGS sequence"/>
</dbReference>
<dbReference type="Pfam" id="PF13469">
    <property type="entry name" value="Sulfotransfer_3"/>
    <property type="match status" value="1"/>
</dbReference>
<dbReference type="Gene3D" id="3.40.50.300">
    <property type="entry name" value="P-loop containing nucleotide triphosphate hydrolases"/>
    <property type="match status" value="1"/>
</dbReference>
<comment type="caution">
    <text evidence="1">The sequence shown here is derived from an EMBL/GenBank/DDBJ whole genome shotgun (WGS) entry which is preliminary data.</text>
</comment>
<dbReference type="EMBL" id="QWEY01000002">
    <property type="protein sequence ID" value="RGP38496.1"/>
    <property type="molecule type" value="Genomic_DNA"/>
</dbReference>
<dbReference type="AlphaFoldDB" id="A0A411Z5Z7"/>
<sequence length="249" mass="28600">MAETEHGAGRRFVIIGLPRSGTTYLMSLLNSHPEVSCSGEVFNPYSIIETGEADYDTGRLFTRDTAPRYFLKDFFERYEAEPWKRIGFKLMLGHNIRVLTQLPELADMSIIYVHRNNRLAQVASYLKAMQTLNWAQTSRTREMKQKIVATPQLISHQWHEYAAMDFLFASWLRTLPNPSITLEYCDMFKPEFNAQICGFLGVAPDPAMASPLVKQGANRVLDRFEVPEPIEAYIRQLGLADWLENELTE</sequence>
<gene>
    <name evidence="1" type="ORF">D1012_06730</name>
</gene>
<dbReference type="OrthoDB" id="9800698at2"/>
<evidence type="ECO:0000313" key="1">
    <source>
        <dbReference type="EMBL" id="RGP38496.1"/>
    </source>
</evidence>
<dbReference type="GO" id="GO:0016740">
    <property type="term" value="F:transferase activity"/>
    <property type="evidence" value="ECO:0007669"/>
    <property type="project" value="UniProtKB-KW"/>
</dbReference>
<accession>A0A411Z5Z7</accession>
<protein>
    <submittedName>
        <fullName evidence="1">Sulfotransferase</fullName>
    </submittedName>
</protein>
<dbReference type="SUPFAM" id="SSF52540">
    <property type="entry name" value="P-loop containing nucleoside triphosphate hydrolases"/>
    <property type="match status" value="1"/>
</dbReference>
<proteinExistence type="predicted"/>
<name>A0A411Z5Z7_9RHOB</name>